<evidence type="ECO:0000313" key="11">
    <source>
        <dbReference type="Proteomes" id="UP000789390"/>
    </source>
</evidence>
<evidence type="ECO:0000256" key="3">
    <source>
        <dbReference type="ARBA" id="ARBA00006369"/>
    </source>
</evidence>
<evidence type="ECO:0000259" key="9">
    <source>
        <dbReference type="PROSITE" id="PS50833"/>
    </source>
</evidence>
<evidence type="ECO:0000256" key="7">
    <source>
        <dbReference type="ARBA" id="ARBA00080845"/>
    </source>
</evidence>
<evidence type="ECO:0000256" key="5">
    <source>
        <dbReference type="ARBA" id="ARBA00022517"/>
    </source>
</evidence>
<evidence type="ECO:0000313" key="10">
    <source>
        <dbReference type="EMBL" id="CAH0108955.1"/>
    </source>
</evidence>
<feature type="region of interest" description="Disordered" evidence="8">
    <location>
        <begin position="1"/>
        <end position="24"/>
    </location>
</feature>
<dbReference type="PANTHER" id="PTHR13634">
    <property type="entry name" value="RIBOSOME BIOGENESIS PROTEIN BRIX"/>
    <property type="match status" value="1"/>
</dbReference>
<dbReference type="InterPro" id="IPR007109">
    <property type="entry name" value="Brix"/>
</dbReference>
<feature type="domain" description="Brix" evidence="9">
    <location>
        <begin position="43"/>
        <end position="234"/>
    </location>
</feature>
<evidence type="ECO:0000256" key="6">
    <source>
        <dbReference type="ARBA" id="ARBA00023242"/>
    </source>
</evidence>
<dbReference type="PROSITE" id="PS50833">
    <property type="entry name" value="BRIX"/>
    <property type="match status" value="1"/>
</dbReference>
<keyword evidence="5" id="KW-0690">Ribosome biogenesis</keyword>
<sequence length="348" mass="40447">MVKRKNSTVSPQTKDTNKEETTLPLVRTSDEPLTKKAKWVNKQRVLVFAARGITQRDRHLMMDLRDMMPHSKTESKFERKDPLFVINEICEMKNCSKCIFFEGRKKQDLFLWLADVPKGPSAKFYIENVHTMKELKMTGNCLKGTRPLLSFDSTFDTHTHWSLLRELMTQARIFSTPKNHPKSQPFFDHVFTFTIIENRIWFRNFQILEEDGQLAEIGPRFVLNPIKVFNGSFGGETIWENPNYVTPNAYRRMLNLQTGLKYRQKIEQKLSLTARQPKGDLCDLDSLEEEVFEDKNTTEIANEVMSNLGTGGEKKKKEKRTKKKRPTANVNKRSGVMFNEILGDSDDN</sequence>
<accession>A0A8J2RUW6</accession>
<evidence type="ECO:0000256" key="1">
    <source>
        <dbReference type="ARBA" id="ARBA00003439"/>
    </source>
</evidence>
<comment type="similarity">
    <text evidence="3">Belongs to the BRX1 family.</text>
</comment>
<dbReference type="GO" id="GO:0005730">
    <property type="term" value="C:nucleolus"/>
    <property type="evidence" value="ECO:0007669"/>
    <property type="project" value="UniProtKB-SubCell"/>
</dbReference>
<dbReference type="GO" id="GO:0000027">
    <property type="term" value="P:ribosomal large subunit assembly"/>
    <property type="evidence" value="ECO:0007669"/>
    <property type="project" value="TreeGrafter"/>
</dbReference>
<keyword evidence="6" id="KW-0539">Nucleus</keyword>
<protein>
    <recommendedName>
        <fullName evidence="4">Ribosome biogenesis protein BRX1 homolog</fullName>
    </recommendedName>
    <alternativeName>
        <fullName evidence="7">Brix domain-containing protein 2 homolog</fullName>
    </alternativeName>
</protein>
<proteinExistence type="inferred from homology"/>
<name>A0A8J2RUW6_9CRUS</name>
<dbReference type="FunFam" id="3.40.50.10480:FF:000003">
    <property type="entry name" value="Ribosome biogenesis protein BRX1"/>
    <property type="match status" value="1"/>
</dbReference>
<reference evidence="10" key="1">
    <citation type="submission" date="2021-11" db="EMBL/GenBank/DDBJ databases">
        <authorList>
            <person name="Schell T."/>
        </authorList>
    </citation>
    <scope>NUCLEOTIDE SEQUENCE</scope>
    <source>
        <strain evidence="10">M5</strain>
    </source>
</reference>
<dbReference type="EMBL" id="CAKKLH010000289">
    <property type="protein sequence ID" value="CAH0108955.1"/>
    <property type="molecule type" value="Genomic_DNA"/>
</dbReference>
<dbReference type="InterPro" id="IPR026532">
    <property type="entry name" value="BRX1"/>
</dbReference>
<dbReference type="GO" id="GO:0006364">
    <property type="term" value="P:rRNA processing"/>
    <property type="evidence" value="ECO:0007669"/>
    <property type="project" value="InterPro"/>
</dbReference>
<dbReference type="OrthoDB" id="1638493at2759"/>
<dbReference type="PANTHER" id="PTHR13634:SF0">
    <property type="entry name" value="RIBOSOME BIOGENESIS PROTEIN BRX1 HOMOLOG"/>
    <property type="match status" value="1"/>
</dbReference>
<dbReference type="SMART" id="SM00879">
    <property type="entry name" value="Brix"/>
    <property type="match status" value="1"/>
</dbReference>
<dbReference type="AlphaFoldDB" id="A0A8J2RUW6"/>
<comment type="caution">
    <text evidence="10">The sequence shown here is derived from an EMBL/GenBank/DDBJ whole genome shotgun (WGS) entry which is preliminary data.</text>
</comment>
<evidence type="ECO:0000256" key="8">
    <source>
        <dbReference type="SAM" id="MobiDB-lite"/>
    </source>
</evidence>
<dbReference type="Proteomes" id="UP000789390">
    <property type="component" value="Unassembled WGS sequence"/>
</dbReference>
<evidence type="ECO:0000256" key="2">
    <source>
        <dbReference type="ARBA" id="ARBA00004604"/>
    </source>
</evidence>
<dbReference type="SUPFAM" id="SSF52954">
    <property type="entry name" value="Class II aaRS ABD-related"/>
    <property type="match status" value="1"/>
</dbReference>
<gene>
    <name evidence="10" type="ORF">DGAL_LOCUS12414</name>
</gene>
<keyword evidence="11" id="KW-1185">Reference proteome</keyword>
<comment type="function">
    <text evidence="1">Required for biogenesis of the 60S ribosomal subunit.</text>
</comment>
<dbReference type="Pfam" id="PF04427">
    <property type="entry name" value="Brix"/>
    <property type="match status" value="1"/>
</dbReference>
<dbReference type="GO" id="GO:0019843">
    <property type="term" value="F:rRNA binding"/>
    <property type="evidence" value="ECO:0007669"/>
    <property type="project" value="InterPro"/>
</dbReference>
<feature type="region of interest" description="Disordered" evidence="8">
    <location>
        <begin position="306"/>
        <end position="348"/>
    </location>
</feature>
<evidence type="ECO:0000256" key="4">
    <source>
        <dbReference type="ARBA" id="ARBA00020522"/>
    </source>
</evidence>
<feature type="compositionally biased region" description="Basic residues" evidence="8">
    <location>
        <begin position="314"/>
        <end position="326"/>
    </location>
</feature>
<comment type="subcellular location">
    <subcellularLocation>
        <location evidence="2">Nucleus</location>
        <location evidence="2">Nucleolus</location>
    </subcellularLocation>
</comment>
<organism evidence="10 11">
    <name type="scientific">Daphnia galeata</name>
    <dbReference type="NCBI Taxonomy" id="27404"/>
    <lineage>
        <taxon>Eukaryota</taxon>
        <taxon>Metazoa</taxon>
        <taxon>Ecdysozoa</taxon>
        <taxon>Arthropoda</taxon>
        <taxon>Crustacea</taxon>
        <taxon>Branchiopoda</taxon>
        <taxon>Diplostraca</taxon>
        <taxon>Cladocera</taxon>
        <taxon>Anomopoda</taxon>
        <taxon>Daphniidae</taxon>
        <taxon>Daphnia</taxon>
    </lineage>
</organism>